<dbReference type="STRING" id="105559.Nwat_0927"/>
<gene>
    <name evidence="7" type="primary">flhA</name>
    <name evidence="8" type="ordered locus">Nwat_0927</name>
</gene>
<dbReference type="Gene3D" id="3.40.50.12790">
    <property type="entry name" value="FHIPEP family, domain 4"/>
    <property type="match status" value="1"/>
</dbReference>
<evidence type="ECO:0000256" key="3">
    <source>
        <dbReference type="ARBA" id="ARBA00022475"/>
    </source>
</evidence>
<dbReference type="InterPro" id="IPR006301">
    <property type="entry name" value="FlhA"/>
</dbReference>
<dbReference type="InterPro" id="IPR042193">
    <property type="entry name" value="FHIPEP_3"/>
</dbReference>
<comment type="subcellular location">
    <subcellularLocation>
        <location evidence="1 7">Cell membrane</location>
        <topology evidence="1 7">Multi-pass membrane protein</topology>
    </subcellularLocation>
</comment>
<evidence type="ECO:0000256" key="4">
    <source>
        <dbReference type="ARBA" id="ARBA00022692"/>
    </source>
</evidence>
<dbReference type="GO" id="GO:0009306">
    <property type="term" value="P:protein secretion"/>
    <property type="evidence" value="ECO:0007669"/>
    <property type="project" value="InterPro"/>
</dbReference>
<evidence type="ECO:0000256" key="7">
    <source>
        <dbReference type="RuleBase" id="RU364093"/>
    </source>
</evidence>
<keyword evidence="3 7" id="KW-1003">Cell membrane</keyword>
<keyword evidence="8" id="KW-0282">Flagellum</keyword>
<evidence type="ECO:0000256" key="6">
    <source>
        <dbReference type="ARBA" id="ARBA00023136"/>
    </source>
</evidence>
<dbReference type="OrthoDB" id="9759185at2"/>
<evidence type="ECO:0000313" key="9">
    <source>
        <dbReference type="Proteomes" id="UP000000393"/>
    </source>
</evidence>
<sequence>MNTAAVRGHLREAGRNGLGAPILLLLMLAMMVLPLPAALLDLLFTFNISLALVVLLAGVYARRPLDFSSFPTILLLATLMRLALNVASTRVVLLEGHTGSDAAGKVIQAFGEFVIGGNYAVGLVVFLILVIINFVVVTKGATRISEVSARFTLDAMPGKQMAIDADLNAGLIDQEEARLRREEVVQEADFYGSMDGAGKFVRGDAVAGILILLINVVGGLAVGLLQHDLSFSEAARNYTLLAIGDGLVAQIPSLVLSTAAGILVTRVSHAQDMGNQILAQLFKNPKSLAVVTVVLGSMGLIPGMPNLAFLGLALLCGFGVWWLSKRQKAEAAPPPPMVAPSETPELSWEDIPPVDPIGLEVGYRLIPLVDKAQGGQLMGRIKGVRKKLSQDWGFLIPPVHIRDNLNIAPIAYRITLFGVTVGEAEVFPEREMAINPGQVFGKVEGTPAQDPAFGLEALWIELAQREQAQMHGYTVVDAGTVIATHLSQILQTHAHELLGREEVQKLLENLAKTAPKLVEGLVPEILPLSIVQKVLQQLLEGGVPIRDMRTIVESLTEHGLRSQDPAILTAMVRIALGRFITQCFNGLEKELQVISISPALEQLLLSSLQTANEGGGLNMEPGLAEKLHLTLRDSAQRQEAAGKPAILLVQGVLRPWLARFVRHAIPELKVLSYNEIPEDKQVRIVASVGN</sequence>
<dbReference type="PANTHER" id="PTHR30161">
    <property type="entry name" value="FLAGELLAR EXPORT PROTEIN, MEMBRANE FLHA SUBUNIT-RELATED"/>
    <property type="match status" value="1"/>
</dbReference>
<feature type="transmembrane region" description="Helical" evidence="7">
    <location>
        <begin position="205"/>
        <end position="226"/>
    </location>
</feature>
<keyword evidence="9" id="KW-1185">Reference proteome</keyword>
<dbReference type="Pfam" id="PF00771">
    <property type="entry name" value="FHIPEP"/>
    <property type="match status" value="1"/>
</dbReference>
<dbReference type="PIRSF" id="PIRSF005419">
    <property type="entry name" value="FlhA"/>
    <property type="match status" value="1"/>
</dbReference>
<evidence type="ECO:0000256" key="5">
    <source>
        <dbReference type="ARBA" id="ARBA00022989"/>
    </source>
</evidence>
<dbReference type="PROSITE" id="PS00994">
    <property type="entry name" value="FHIPEP"/>
    <property type="match status" value="1"/>
</dbReference>
<name>D8K4H4_NITWC</name>
<dbReference type="HOGENOM" id="CLU_015346_3_0_6"/>
<dbReference type="InterPro" id="IPR042194">
    <property type="entry name" value="FHIPEP_1"/>
</dbReference>
<keyword evidence="7" id="KW-0813">Transport</keyword>
<dbReference type="InterPro" id="IPR042196">
    <property type="entry name" value="FHIPEP_4"/>
</dbReference>
<evidence type="ECO:0000256" key="2">
    <source>
        <dbReference type="ARBA" id="ARBA00008835"/>
    </source>
</evidence>
<feature type="transmembrane region" description="Helical" evidence="7">
    <location>
        <begin position="42"/>
        <end position="61"/>
    </location>
</feature>
<dbReference type="GO" id="GO:0044780">
    <property type="term" value="P:bacterial-type flagellum assembly"/>
    <property type="evidence" value="ECO:0007669"/>
    <property type="project" value="InterPro"/>
</dbReference>
<keyword evidence="8" id="KW-0969">Cilium</keyword>
<dbReference type="EMBL" id="CP002086">
    <property type="protein sequence ID" value="ADJ27871.1"/>
    <property type="molecule type" value="Genomic_DNA"/>
</dbReference>
<keyword evidence="5 7" id="KW-1133">Transmembrane helix</keyword>
<feature type="transmembrane region" description="Helical" evidence="7">
    <location>
        <begin position="17"/>
        <end position="36"/>
    </location>
</feature>
<dbReference type="PANTHER" id="PTHR30161:SF1">
    <property type="entry name" value="FLAGELLAR BIOSYNTHESIS PROTEIN FLHA-RELATED"/>
    <property type="match status" value="1"/>
</dbReference>
<dbReference type="Gene3D" id="3.40.30.60">
    <property type="entry name" value="FHIPEP family, domain 1"/>
    <property type="match status" value="1"/>
</dbReference>
<feature type="transmembrane region" description="Helical" evidence="7">
    <location>
        <begin position="285"/>
        <end position="301"/>
    </location>
</feature>
<evidence type="ECO:0000256" key="1">
    <source>
        <dbReference type="ARBA" id="ARBA00004651"/>
    </source>
</evidence>
<keyword evidence="7" id="KW-0653">Protein transport</keyword>
<keyword evidence="8" id="KW-0966">Cell projection</keyword>
<comment type="similarity">
    <text evidence="2 7">Belongs to the FHIPEP (flagella/HR/invasion proteins export pore) family.</text>
</comment>
<reference evidence="8 9" key="1">
    <citation type="submission" date="2010-06" db="EMBL/GenBank/DDBJ databases">
        <title>Complete sequence of chromosome of Nitrosococcus watsoni C-113.</title>
        <authorList>
            <consortium name="US DOE Joint Genome Institute"/>
            <person name="Lucas S."/>
            <person name="Copeland A."/>
            <person name="Lapidus A."/>
            <person name="Cheng J.-F."/>
            <person name="Bruce D."/>
            <person name="Goodwin L."/>
            <person name="Pitluck S."/>
            <person name="Malfatti S.A."/>
            <person name="Chain P.S.G."/>
            <person name="Land M."/>
            <person name="Hauser L."/>
            <person name="Kyrpides N."/>
            <person name="Ivanova N."/>
            <person name="Cambell M.A."/>
            <person name="Heidelberg J.F."/>
            <person name="Klotz M.G."/>
            <person name="Woyke T."/>
        </authorList>
    </citation>
    <scope>NUCLEOTIDE SEQUENCE [LARGE SCALE GENOMIC DNA]</scope>
    <source>
        <strain evidence="8 9">C-113</strain>
    </source>
</reference>
<keyword evidence="7" id="KW-1006">Bacterial flagellum protein export</keyword>
<keyword evidence="4 7" id="KW-0812">Transmembrane</keyword>
<dbReference type="Proteomes" id="UP000000393">
    <property type="component" value="Chromosome"/>
</dbReference>
<dbReference type="AlphaFoldDB" id="D8K4H4"/>
<feature type="transmembrane region" description="Helical" evidence="7">
    <location>
        <begin position="73"/>
        <end position="93"/>
    </location>
</feature>
<feature type="transmembrane region" description="Helical" evidence="7">
    <location>
        <begin position="113"/>
        <end position="136"/>
    </location>
</feature>
<comment type="function">
    <text evidence="7">Required for formation of the rod structure of the flagellar apparatus. Together with FliI and FliH, may constitute the export apparatus of flagellin.</text>
</comment>
<dbReference type="NCBIfam" id="TIGR01398">
    <property type="entry name" value="FlhA"/>
    <property type="match status" value="1"/>
</dbReference>
<dbReference type="Gene3D" id="1.10.8.540">
    <property type="entry name" value="FHIPEP family, domain 3"/>
    <property type="match status" value="1"/>
</dbReference>
<feature type="transmembrane region" description="Helical" evidence="7">
    <location>
        <begin position="238"/>
        <end position="264"/>
    </location>
</feature>
<dbReference type="InterPro" id="IPR025505">
    <property type="entry name" value="FHIPEP_CS"/>
</dbReference>
<dbReference type="InterPro" id="IPR001712">
    <property type="entry name" value="T3SS_FHIPEP"/>
</dbReference>
<keyword evidence="7" id="KW-1005">Bacterial flagellum biogenesis</keyword>
<accession>D8K4H4</accession>
<organism evidence="8 9">
    <name type="scientific">Nitrosococcus watsoni (strain C-113)</name>
    <dbReference type="NCBI Taxonomy" id="105559"/>
    <lineage>
        <taxon>Bacteria</taxon>
        <taxon>Pseudomonadati</taxon>
        <taxon>Pseudomonadota</taxon>
        <taxon>Gammaproteobacteria</taxon>
        <taxon>Chromatiales</taxon>
        <taxon>Chromatiaceae</taxon>
        <taxon>Nitrosococcus</taxon>
    </lineage>
</organism>
<keyword evidence="6 7" id="KW-0472">Membrane</keyword>
<dbReference type="KEGG" id="nwa:Nwat_0927"/>
<dbReference type="PRINTS" id="PR00949">
    <property type="entry name" value="TYPE3IMAPROT"/>
</dbReference>
<protein>
    <recommendedName>
        <fullName evidence="7">Flagellar biosynthesis protein FlhA</fullName>
    </recommendedName>
</protein>
<dbReference type="GO" id="GO:0005886">
    <property type="term" value="C:plasma membrane"/>
    <property type="evidence" value="ECO:0007669"/>
    <property type="project" value="UniProtKB-SubCell"/>
</dbReference>
<dbReference type="eggNOG" id="COG1298">
    <property type="taxonomic scope" value="Bacteria"/>
</dbReference>
<dbReference type="RefSeq" id="WP_013219973.1">
    <property type="nucleotide sequence ID" value="NC_014315.1"/>
</dbReference>
<evidence type="ECO:0000313" key="8">
    <source>
        <dbReference type="EMBL" id="ADJ27871.1"/>
    </source>
</evidence>
<proteinExistence type="inferred from homology"/>